<dbReference type="AlphaFoldDB" id="A0A850SYB6"/>
<gene>
    <name evidence="1" type="ORF">HXW94_01595</name>
</gene>
<dbReference type="PANTHER" id="PTHR32301:SF6">
    <property type="entry name" value="GOLVESIN-RELATED"/>
    <property type="match status" value="1"/>
</dbReference>
<name>A0A850SYB6_9BACT</name>
<dbReference type="EMBL" id="JACADJ010000003">
    <property type="protein sequence ID" value="NWH03701.1"/>
    <property type="molecule type" value="Genomic_DNA"/>
</dbReference>
<dbReference type="SUPFAM" id="SSF52540">
    <property type="entry name" value="P-loop containing nucleoside triphosphate hydrolases"/>
    <property type="match status" value="1"/>
</dbReference>
<evidence type="ECO:0000313" key="1">
    <source>
        <dbReference type="EMBL" id="NWH03701.1"/>
    </source>
</evidence>
<dbReference type="Gene3D" id="3.40.50.300">
    <property type="entry name" value="P-loop containing nucleotide triphosphate hydrolases"/>
    <property type="match status" value="1"/>
</dbReference>
<protein>
    <submittedName>
        <fullName evidence="1">Sulfotransferase family 2 domain-containing protein</fullName>
    </submittedName>
</protein>
<organism evidence="1 2">
    <name type="scientific">Desulfobacter latus</name>
    <dbReference type="NCBI Taxonomy" id="2292"/>
    <lineage>
        <taxon>Bacteria</taxon>
        <taxon>Pseudomonadati</taxon>
        <taxon>Thermodesulfobacteriota</taxon>
        <taxon>Desulfobacteria</taxon>
        <taxon>Desulfobacterales</taxon>
        <taxon>Desulfobacteraceae</taxon>
        <taxon>Desulfobacter</taxon>
    </lineage>
</organism>
<dbReference type="RefSeq" id="WP_178365155.1">
    <property type="nucleotide sequence ID" value="NZ_JACADJ010000003.1"/>
</dbReference>
<dbReference type="Proteomes" id="UP000553343">
    <property type="component" value="Unassembled WGS sequence"/>
</dbReference>
<comment type="caution">
    <text evidence="1">The sequence shown here is derived from an EMBL/GenBank/DDBJ whole genome shotgun (WGS) entry which is preliminary data.</text>
</comment>
<evidence type="ECO:0000313" key="2">
    <source>
        <dbReference type="Proteomes" id="UP000553343"/>
    </source>
</evidence>
<dbReference type="PANTHER" id="PTHR32301">
    <property type="entry name" value="COUNTIN RECEPTOR CNR3-RELATED"/>
    <property type="match status" value="1"/>
</dbReference>
<dbReference type="GO" id="GO:0016740">
    <property type="term" value="F:transferase activity"/>
    <property type="evidence" value="ECO:0007669"/>
    <property type="project" value="UniProtKB-KW"/>
</dbReference>
<keyword evidence="1" id="KW-0808">Transferase</keyword>
<sequence>MNDSLFAFVHIEKAAGTTLNHILRKNFFFKFIDVRPLDKESNRVFTKEDYKKYKKINPFLQCISGHSVVPYSDIQGMPNIKFITVLRNPVNRYLSQFFYLVKTKKMVDDFEEFLKLSELNNFQTKKLAGSEDVDLAKRTLSEKMFQIGLVEEFDTFLLRFRKAVSPLKFDPVYKKKNTAKKSETKDIKTELFSKYKDQILEKNYLDIDLYEYAANSIIPRLNQKYGMEQPDNLEKFVKMNQSSRTSLKSYLDYMVRKIYYEHLTGSIRKKNGLPAKGSY</sequence>
<dbReference type="InterPro" id="IPR053259">
    <property type="entry name" value="Golvesin-related_Golgi"/>
</dbReference>
<keyword evidence="2" id="KW-1185">Reference proteome</keyword>
<accession>A0A850SYB6</accession>
<reference evidence="1 2" key="1">
    <citation type="submission" date="2020-06" db="EMBL/GenBank/DDBJ databases">
        <title>High-quality draft genome of sulfate reducer Desulfobacter latus type strain AcrS2 isolated from marine sediment.</title>
        <authorList>
            <person name="Hoppe M."/>
            <person name="Larsen C.K."/>
            <person name="Marshall I.P.G."/>
            <person name="Schramm A."/>
            <person name="Marietou A.G."/>
        </authorList>
    </citation>
    <scope>NUCLEOTIDE SEQUENCE [LARGE SCALE GENOMIC DNA]</scope>
    <source>
        <strain evidence="1 2">AcRS2</strain>
    </source>
</reference>
<proteinExistence type="predicted"/>
<dbReference type="InterPro" id="IPR027417">
    <property type="entry name" value="P-loop_NTPase"/>
</dbReference>